<dbReference type="WBParaSite" id="L893_g16692.t1">
    <property type="protein sequence ID" value="L893_g16692.t1"/>
    <property type="gene ID" value="L893_g16692"/>
</dbReference>
<evidence type="ECO:0000313" key="1">
    <source>
        <dbReference type="Proteomes" id="UP000095287"/>
    </source>
</evidence>
<sequence>MFEYERCAAIAQPDHVHTAQIARANYNEATGFLVVYDVDTVSMSSSPAMTLTVLSDVVHKVTVNGGNNSMRQRKQEGQM</sequence>
<name>A0A1I7YI93_9BILA</name>
<accession>A0A1I7YI93</accession>
<dbReference type="AlphaFoldDB" id="A0A1I7YI93"/>
<keyword evidence="1" id="KW-1185">Reference proteome</keyword>
<evidence type="ECO:0000313" key="2">
    <source>
        <dbReference type="WBParaSite" id="L893_g16692.t1"/>
    </source>
</evidence>
<organism evidence="1 2">
    <name type="scientific">Steinernema glaseri</name>
    <dbReference type="NCBI Taxonomy" id="37863"/>
    <lineage>
        <taxon>Eukaryota</taxon>
        <taxon>Metazoa</taxon>
        <taxon>Ecdysozoa</taxon>
        <taxon>Nematoda</taxon>
        <taxon>Chromadorea</taxon>
        <taxon>Rhabditida</taxon>
        <taxon>Tylenchina</taxon>
        <taxon>Panagrolaimomorpha</taxon>
        <taxon>Strongyloidoidea</taxon>
        <taxon>Steinernematidae</taxon>
        <taxon>Steinernema</taxon>
    </lineage>
</organism>
<protein>
    <submittedName>
        <fullName evidence="2">COPIIcoated_ERV domain-containing protein</fullName>
    </submittedName>
</protein>
<reference evidence="2" key="1">
    <citation type="submission" date="2016-11" db="UniProtKB">
        <authorList>
            <consortium name="WormBaseParasite"/>
        </authorList>
    </citation>
    <scope>IDENTIFICATION</scope>
</reference>
<proteinExistence type="predicted"/>
<dbReference type="Proteomes" id="UP000095287">
    <property type="component" value="Unplaced"/>
</dbReference>